<dbReference type="Proteomes" id="UP000032679">
    <property type="component" value="Unassembled WGS sequence"/>
</dbReference>
<dbReference type="Gene3D" id="3.30.1330.30">
    <property type="match status" value="1"/>
</dbReference>
<dbReference type="NCBIfam" id="NF006622">
    <property type="entry name" value="PRK09190.1"/>
    <property type="match status" value="1"/>
</dbReference>
<dbReference type="EMBL" id="BALE01000025">
    <property type="protein sequence ID" value="GAN54571.1"/>
    <property type="molecule type" value="Genomic_DNA"/>
</dbReference>
<evidence type="ECO:0000313" key="4">
    <source>
        <dbReference type="Proteomes" id="UP000032679"/>
    </source>
</evidence>
<dbReference type="STRING" id="1231623.Tasa_025_002"/>
<gene>
    <name evidence="3" type="ORF">Tasa_025_002</name>
</gene>
<dbReference type="Gene3D" id="3.30.1230.10">
    <property type="entry name" value="YlxR-like"/>
    <property type="match status" value="1"/>
</dbReference>
<dbReference type="CDD" id="cd00279">
    <property type="entry name" value="YlxR"/>
    <property type="match status" value="1"/>
</dbReference>
<dbReference type="InterPro" id="IPR007393">
    <property type="entry name" value="YlxR_dom"/>
</dbReference>
<evidence type="ECO:0000259" key="2">
    <source>
        <dbReference type="Pfam" id="PF04296"/>
    </source>
</evidence>
<protein>
    <recommendedName>
        <fullName evidence="2">YlxR domain-containing protein</fullName>
    </recommendedName>
</protein>
<dbReference type="Pfam" id="PF04296">
    <property type="entry name" value="YlxR"/>
    <property type="match status" value="1"/>
</dbReference>
<evidence type="ECO:0000313" key="3">
    <source>
        <dbReference type="EMBL" id="GAN54571.1"/>
    </source>
</evidence>
<feature type="region of interest" description="Disordered" evidence="1">
    <location>
        <begin position="202"/>
        <end position="221"/>
    </location>
</feature>
<organism evidence="3 4">
    <name type="scientific">Tanticharoenia sakaeratensis NBRC 103193</name>
    <dbReference type="NCBI Taxonomy" id="1231623"/>
    <lineage>
        <taxon>Bacteria</taxon>
        <taxon>Pseudomonadati</taxon>
        <taxon>Pseudomonadota</taxon>
        <taxon>Alphaproteobacteria</taxon>
        <taxon>Acetobacterales</taxon>
        <taxon>Acetobacteraceae</taxon>
        <taxon>Tanticharoenia</taxon>
    </lineage>
</organism>
<proteinExistence type="predicted"/>
<reference evidence="3 4" key="1">
    <citation type="submission" date="2012-10" db="EMBL/GenBank/DDBJ databases">
        <title>Genome sequencing of Tanticharoenia sakaeratensis NBRC 103193.</title>
        <authorList>
            <person name="Azuma Y."/>
            <person name="Hadano H."/>
            <person name="Hirakawa H."/>
            <person name="Matsushita K."/>
        </authorList>
    </citation>
    <scope>NUCLEOTIDE SEQUENCE [LARGE SCALE GENOMIC DNA]</scope>
    <source>
        <strain evidence="3 4">NBRC 103193</strain>
    </source>
</reference>
<comment type="caution">
    <text evidence="3">The sequence shown here is derived from an EMBL/GenBank/DDBJ whole genome shotgun (WGS) entry which is preliminary data.</text>
</comment>
<dbReference type="InterPro" id="IPR035931">
    <property type="entry name" value="YlxR-like_sf"/>
</dbReference>
<keyword evidence="4" id="KW-1185">Reference proteome</keyword>
<dbReference type="InterPro" id="IPR029064">
    <property type="entry name" value="Ribosomal_eL30-like_sf"/>
</dbReference>
<sequence>MTAPDGDDDVESLWQSERGPKRRCIVTREQGSCERMVRFVISPDAVVVPDLSATLPGRGIWLSATRDVLETARGRNLFSRAARGRVTVPADLESQIEAGLRERIVQTISLARRAGQAVGGFVKCREWIASRKAGLVVQARGGSEEERARLMSGAKDLPIALVEATALAQAFGREHAVWAVLGEGRLAARLAAESERFWGLTGGSAPVPRQGSRTGLEQAGI</sequence>
<dbReference type="RefSeq" id="WP_084712232.1">
    <property type="nucleotide sequence ID" value="NZ_BALE01000025.1"/>
</dbReference>
<evidence type="ECO:0000256" key="1">
    <source>
        <dbReference type="SAM" id="MobiDB-lite"/>
    </source>
</evidence>
<dbReference type="SUPFAM" id="SSF64376">
    <property type="entry name" value="YlxR-like"/>
    <property type="match status" value="1"/>
</dbReference>
<dbReference type="SUPFAM" id="SSF55315">
    <property type="entry name" value="L30e-like"/>
    <property type="match status" value="1"/>
</dbReference>
<dbReference type="PANTHER" id="PTHR34215:SF1">
    <property type="entry name" value="YLXR DOMAIN-CONTAINING PROTEIN"/>
    <property type="match status" value="1"/>
</dbReference>
<dbReference type="AlphaFoldDB" id="A0A0D6MM90"/>
<dbReference type="PANTHER" id="PTHR34215">
    <property type="entry name" value="BLL0784 PROTEIN"/>
    <property type="match status" value="1"/>
</dbReference>
<dbReference type="OrthoDB" id="9799836at2"/>
<name>A0A0D6MM90_9PROT</name>
<accession>A0A0D6MM90</accession>
<feature type="domain" description="YlxR" evidence="2">
    <location>
        <begin position="22"/>
        <end position="97"/>
    </location>
</feature>
<dbReference type="InterPro" id="IPR037465">
    <property type="entry name" value="YlxR"/>
</dbReference>